<comment type="caution">
    <text evidence="2">The sequence shown here is derived from an EMBL/GenBank/DDBJ whole genome shotgun (WGS) entry which is preliminary data.</text>
</comment>
<evidence type="ECO:0000313" key="3">
    <source>
        <dbReference type="Proteomes" id="UP001528850"/>
    </source>
</evidence>
<feature type="chain" id="PRO_5045174861" evidence="1">
    <location>
        <begin position="21"/>
        <end position="379"/>
    </location>
</feature>
<keyword evidence="1" id="KW-0732">Signal</keyword>
<accession>A0ABT6B5G3</accession>
<sequence>MTSRRRIALAASLFIASAQGAPIDHPLTADIYRELVRFQSSERGKPFDEATWGTAGLLTRLLVDPGSPYSDVVDTPSFTNETWWPAFTQRVGSHLPNAFAGTLATLRWQTGLTKARPDIDLAVTAADTVAFGGREAAANAKKADLSPAIFRQARLRHPSRPTAAAREAVAMQLLREQMKQVPREQWEAMAIRKDVARRYMSDDIDYPAATSDRAYLMSILHMAIRTGSMSISPEGTQRLPAALRVARAAAAYKDALGYFGGPYCTDSKPSTGRPIDSSAFDHNSPLCFVAATDRAVHHWYRHEARLEASGRPLHENNHDGWNTLSRWINGFMGLIEIATLTEFSEALAAEALDAEEAAASTEAPAPRRLAPLICGVRRP</sequence>
<feature type="signal peptide" evidence="1">
    <location>
        <begin position="1"/>
        <end position="20"/>
    </location>
</feature>
<dbReference type="Proteomes" id="UP001528850">
    <property type="component" value="Unassembled WGS sequence"/>
</dbReference>
<keyword evidence="3" id="KW-1185">Reference proteome</keyword>
<reference evidence="2 3" key="1">
    <citation type="journal article" date="2024" name="Curr. Microbiol.">
        <title>Luteibacter sahnii sp. nov., A Novel Yellow-Colored Xanthomonadin Pigment Producing Probiotic Bacterium from Healthy Rice Seed Microbiome.</title>
        <authorList>
            <person name="Jaiswal G."/>
            <person name="Rana R."/>
            <person name="Nayak P.K."/>
            <person name="Chouhan R."/>
            <person name="Gandhi S.G."/>
            <person name="Patel H.K."/>
            <person name="Patil P.B."/>
        </authorList>
    </citation>
    <scope>NUCLEOTIDE SEQUENCE [LARGE SCALE GENOMIC DNA]</scope>
    <source>
        <strain evidence="2 3">PPL201</strain>
    </source>
</reference>
<protein>
    <submittedName>
        <fullName evidence="2">Uncharacterized protein</fullName>
    </submittedName>
</protein>
<organism evidence="2 3">
    <name type="scientific">Luteibacter sahnii</name>
    <dbReference type="NCBI Taxonomy" id="3021977"/>
    <lineage>
        <taxon>Bacteria</taxon>
        <taxon>Pseudomonadati</taxon>
        <taxon>Pseudomonadota</taxon>
        <taxon>Gammaproteobacteria</taxon>
        <taxon>Lysobacterales</taxon>
        <taxon>Rhodanobacteraceae</taxon>
        <taxon>Luteibacter</taxon>
    </lineage>
</organism>
<dbReference type="EMBL" id="JARJJS010000001">
    <property type="protein sequence ID" value="MDF4023372.1"/>
    <property type="molecule type" value="Genomic_DNA"/>
</dbReference>
<proteinExistence type="predicted"/>
<evidence type="ECO:0000256" key="1">
    <source>
        <dbReference type="SAM" id="SignalP"/>
    </source>
</evidence>
<evidence type="ECO:0000313" key="2">
    <source>
        <dbReference type="EMBL" id="MDF4023372.1"/>
    </source>
</evidence>
<gene>
    <name evidence="2" type="ORF">P3W24_00085</name>
</gene>
<name>A0ABT6B5G3_9GAMM</name>